<proteinExistence type="predicted"/>
<keyword evidence="2" id="KW-1185">Reference proteome</keyword>
<organism evidence="1 2">
    <name type="scientific">Drosophila rhopaloa</name>
    <name type="common">Fruit fly</name>
    <dbReference type="NCBI Taxonomy" id="1041015"/>
    <lineage>
        <taxon>Eukaryota</taxon>
        <taxon>Metazoa</taxon>
        <taxon>Ecdysozoa</taxon>
        <taxon>Arthropoda</taxon>
        <taxon>Hexapoda</taxon>
        <taxon>Insecta</taxon>
        <taxon>Pterygota</taxon>
        <taxon>Neoptera</taxon>
        <taxon>Endopterygota</taxon>
        <taxon>Diptera</taxon>
        <taxon>Brachycera</taxon>
        <taxon>Muscomorpha</taxon>
        <taxon>Ephydroidea</taxon>
        <taxon>Drosophilidae</taxon>
        <taxon>Drosophila</taxon>
        <taxon>Sophophora</taxon>
    </lineage>
</organism>
<evidence type="ECO:0000313" key="2">
    <source>
        <dbReference type="Proteomes" id="UP001652680"/>
    </source>
</evidence>
<dbReference type="Proteomes" id="UP001652680">
    <property type="component" value="Unassembled WGS sequence"/>
</dbReference>
<dbReference type="EnsemblMetazoa" id="XM_017118926.2">
    <property type="protein sequence ID" value="XP_016974415.2"/>
    <property type="gene ID" value="LOC108041119"/>
</dbReference>
<dbReference type="GeneID" id="108041119"/>
<reference evidence="1" key="2">
    <citation type="submission" date="2025-05" db="UniProtKB">
        <authorList>
            <consortium name="EnsemblMetazoa"/>
        </authorList>
    </citation>
    <scope>IDENTIFICATION</scope>
</reference>
<sequence>MSEGIRRSERIRRIQIQRSRALNANFAGQTDRAVFFLSTLSPPLLRPRITILCGRAELDRSHFLPLRSPHRRNADTMVQSVHLVAQPGAVPPLSDRVQYVTMARDIPWRNIRQEDLNGEVLLVMIVDSSLEILMRHHPARALSILLRCAAYFLY</sequence>
<dbReference type="RefSeq" id="XP_016974415.2">
    <property type="nucleotide sequence ID" value="XM_017118926.2"/>
</dbReference>
<reference evidence="2" key="1">
    <citation type="journal article" date="2021" name="Elife">
        <title>Highly contiguous assemblies of 101 drosophilid genomes.</title>
        <authorList>
            <person name="Kim B.Y."/>
            <person name="Wang J.R."/>
            <person name="Miller D.E."/>
            <person name="Barmina O."/>
            <person name="Delaney E."/>
            <person name="Thompson A."/>
            <person name="Comeault A.A."/>
            <person name="Peede D."/>
            <person name="D'Agostino E.R."/>
            <person name="Pelaez J."/>
            <person name="Aguilar J.M."/>
            <person name="Haji D."/>
            <person name="Matsunaga T."/>
            <person name="Armstrong E.E."/>
            <person name="Zych M."/>
            <person name="Ogawa Y."/>
            <person name="Stamenkovic-Radak M."/>
            <person name="Jelic M."/>
            <person name="Veselinovic M.S."/>
            <person name="Tanaskovic M."/>
            <person name="Eric P."/>
            <person name="Gao J.J."/>
            <person name="Katoh T.K."/>
            <person name="Toda M.J."/>
            <person name="Watabe H."/>
            <person name="Watada M."/>
            <person name="Davis J.S."/>
            <person name="Moyle L.C."/>
            <person name="Manoli G."/>
            <person name="Bertolini E."/>
            <person name="Kostal V."/>
            <person name="Hawley R.S."/>
            <person name="Takahashi A."/>
            <person name="Jones C.D."/>
            <person name="Price D.K."/>
            <person name="Whiteman N."/>
            <person name="Kopp A."/>
            <person name="Matute D.R."/>
            <person name="Petrov D.A."/>
        </authorList>
    </citation>
    <scope>NUCLEOTIDE SEQUENCE [LARGE SCALE GENOMIC DNA]</scope>
</reference>
<accession>A0ABM5H4M8</accession>
<name>A0ABM5H4M8_DRORH</name>
<protein>
    <submittedName>
        <fullName evidence="1">Uncharacterized protein</fullName>
    </submittedName>
</protein>
<evidence type="ECO:0000313" key="1">
    <source>
        <dbReference type="EnsemblMetazoa" id="XP_016974415.2"/>
    </source>
</evidence>